<evidence type="ECO:0000256" key="2">
    <source>
        <dbReference type="ARBA" id="ARBA00023130"/>
    </source>
</evidence>
<keyword evidence="2" id="KW-1064">Adaptive immunity</keyword>
<dbReference type="EMBL" id="CM004466">
    <property type="protein sequence ID" value="OCU01442.1"/>
    <property type="molecule type" value="Genomic_DNA"/>
</dbReference>
<dbReference type="InterPro" id="IPR013106">
    <property type="entry name" value="Ig_V-set"/>
</dbReference>
<name>A0A974E1Y6_XENLA</name>
<dbReference type="PANTHER" id="PTHR19367:SF18">
    <property type="entry name" value="T CELL RECEPTOR ALPHA VARIABLE 16"/>
    <property type="match status" value="1"/>
</dbReference>
<dbReference type="Gene3D" id="2.60.40.10">
    <property type="entry name" value="Immunoglobulins"/>
    <property type="match status" value="1"/>
</dbReference>
<dbReference type="GO" id="GO:0042101">
    <property type="term" value="C:T cell receptor complex"/>
    <property type="evidence" value="ECO:0007669"/>
    <property type="project" value="UniProtKB-KW"/>
</dbReference>
<accession>A0A974E1Y6</accession>
<protein>
    <recommendedName>
        <fullName evidence="6">Ig-like domain-containing protein</fullName>
    </recommendedName>
</protein>
<evidence type="ECO:0000313" key="8">
    <source>
        <dbReference type="Proteomes" id="UP000694892"/>
    </source>
</evidence>
<dbReference type="SMART" id="SM00406">
    <property type="entry name" value="IGv"/>
    <property type="match status" value="1"/>
</dbReference>
<evidence type="ECO:0000256" key="3">
    <source>
        <dbReference type="ARBA" id="ARBA00023170"/>
    </source>
</evidence>
<keyword evidence="5" id="KW-0391">Immunity</keyword>
<gene>
    <name evidence="7" type="ORF">XELAEV_18007231mg</name>
</gene>
<dbReference type="InterPro" id="IPR013783">
    <property type="entry name" value="Ig-like_fold"/>
</dbReference>
<proteinExistence type="predicted"/>
<dbReference type="PROSITE" id="PS50835">
    <property type="entry name" value="IG_LIKE"/>
    <property type="match status" value="1"/>
</dbReference>
<dbReference type="PANTHER" id="PTHR19367">
    <property type="entry name" value="T-CELL RECEPTOR ALPHA CHAIN V REGION"/>
    <property type="match status" value="1"/>
</dbReference>
<keyword evidence="3" id="KW-0675">Receptor</keyword>
<keyword evidence="1" id="KW-0732">Signal</keyword>
<dbReference type="Pfam" id="PF07686">
    <property type="entry name" value="V-set"/>
    <property type="match status" value="1"/>
</dbReference>
<evidence type="ECO:0000256" key="5">
    <source>
        <dbReference type="ARBA" id="ARBA00043266"/>
    </source>
</evidence>
<dbReference type="Proteomes" id="UP000694892">
    <property type="component" value="Chromosome 1L"/>
</dbReference>
<dbReference type="AlphaFoldDB" id="A0A974E1Y6"/>
<feature type="domain" description="Ig-like" evidence="6">
    <location>
        <begin position="13"/>
        <end position="122"/>
    </location>
</feature>
<evidence type="ECO:0000256" key="4">
    <source>
        <dbReference type="ARBA" id="ARBA00023319"/>
    </source>
</evidence>
<evidence type="ECO:0000259" key="6">
    <source>
        <dbReference type="PROSITE" id="PS50835"/>
    </source>
</evidence>
<dbReference type="InterPro" id="IPR051287">
    <property type="entry name" value="TCR_variable_region"/>
</dbReference>
<dbReference type="SUPFAM" id="SSF48726">
    <property type="entry name" value="Immunoglobulin"/>
    <property type="match status" value="1"/>
</dbReference>
<evidence type="ECO:0000256" key="1">
    <source>
        <dbReference type="ARBA" id="ARBA00022729"/>
    </source>
</evidence>
<dbReference type="InterPro" id="IPR036179">
    <property type="entry name" value="Ig-like_dom_sf"/>
</dbReference>
<reference evidence="8" key="1">
    <citation type="journal article" date="2016" name="Nature">
        <title>Genome evolution in the allotetraploid frog Xenopus laevis.</title>
        <authorList>
            <person name="Session A.M."/>
            <person name="Uno Y."/>
            <person name="Kwon T."/>
            <person name="Chapman J.A."/>
            <person name="Toyoda A."/>
            <person name="Takahashi S."/>
            <person name="Fukui A."/>
            <person name="Hikosaka A."/>
            <person name="Suzuki A."/>
            <person name="Kondo M."/>
            <person name="van Heeringen S.J."/>
            <person name="Quigley I."/>
            <person name="Heinz S."/>
            <person name="Ogino H."/>
            <person name="Ochi H."/>
            <person name="Hellsten U."/>
            <person name="Lyons J.B."/>
            <person name="Simakov O."/>
            <person name="Putnam N."/>
            <person name="Stites J."/>
            <person name="Kuroki Y."/>
            <person name="Tanaka T."/>
            <person name="Michiue T."/>
            <person name="Watanabe M."/>
            <person name="Bogdanovic O."/>
            <person name="Lister R."/>
            <person name="Georgiou G."/>
            <person name="Paranjpe S.S."/>
            <person name="van Kruijsbergen I."/>
            <person name="Shu S."/>
            <person name="Carlson J."/>
            <person name="Kinoshita T."/>
            <person name="Ohta Y."/>
            <person name="Mawaribuchi S."/>
            <person name="Jenkins J."/>
            <person name="Grimwood J."/>
            <person name="Schmutz J."/>
            <person name="Mitros T."/>
            <person name="Mozaffari S.V."/>
            <person name="Suzuki Y."/>
            <person name="Haramoto Y."/>
            <person name="Yamamoto T.S."/>
            <person name="Takagi C."/>
            <person name="Heald R."/>
            <person name="Miller K."/>
            <person name="Haudenschild C."/>
            <person name="Kitzman J."/>
            <person name="Nakayama T."/>
            <person name="Izutsu Y."/>
            <person name="Robert J."/>
            <person name="Fortriede J."/>
            <person name="Burns K."/>
            <person name="Lotay V."/>
            <person name="Karimi K."/>
            <person name="Yasuoka Y."/>
            <person name="Dichmann D.S."/>
            <person name="Flajnik M.F."/>
            <person name="Houston D.W."/>
            <person name="Shendure J."/>
            <person name="DuPasquier L."/>
            <person name="Vize P.D."/>
            <person name="Zorn A.M."/>
            <person name="Ito M."/>
            <person name="Marcotte E.M."/>
            <person name="Wallingford J.B."/>
            <person name="Ito Y."/>
            <person name="Asashima M."/>
            <person name="Ueno N."/>
            <person name="Matsuda Y."/>
            <person name="Veenstra G.J."/>
            <person name="Fujiyama A."/>
            <person name="Harland R.M."/>
            <person name="Taira M."/>
            <person name="Rokhsar D.S."/>
        </authorList>
    </citation>
    <scope>NUCLEOTIDE SEQUENCE [LARGE SCALE GENOMIC DNA]</scope>
    <source>
        <strain evidence="8">J</strain>
    </source>
</reference>
<dbReference type="InterPro" id="IPR007110">
    <property type="entry name" value="Ig-like_dom"/>
</dbReference>
<dbReference type="InterPro" id="IPR003599">
    <property type="entry name" value="Ig_sub"/>
</dbReference>
<sequence length="183" mass="20831">MCWFSIADSASGAKVTQSPPEISISEGMEATLSCSYDETAYAVFWYLQKPGKSPQFILQDFTKNEDLNEEYKDRFNANHDKATKQFPLSIKLTKITDSGTYLCAMRPTLCDELEAVYNKLVTVSFRFYSVPLGGSNTVCVYRYQSEINLGEVITLTKTQMIILICYHRIQKVIVSLLMQSKFH</sequence>
<dbReference type="GO" id="GO:0002250">
    <property type="term" value="P:adaptive immune response"/>
    <property type="evidence" value="ECO:0007669"/>
    <property type="project" value="UniProtKB-KW"/>
</dbReference>
<organism evidence="7 8">
    <name type="scientific">Xenopus laevis</name>
    <name type="common">African clawed frog</name>
    <dbReference type="NCBI Taxonomy" id="8355"/>
    <lineage>
        <taxon>Eukaryota</taxon>
        <taxon>Metazoa</taxon>
        <taxon>Chordata</taxon>
        <taxon>Craniata</taxon>
        <taxon>Vertebrata</taxon>
        <taxon>Euteleostomi</taxon>
        <taxon>Amphibia</taxon>
        <taxon>Batrachia</taxon>
        <taxon>Anura</taxon>
        <taxon>Pipoidea</taxon>
        <taxon>Pipidae</taxon>
        <taxon>Xenopodinae</taxon>
        <taxon>Xenopus</taxon>
        <taxon>Xenopus</taxon>
    </lineage>
</organism>
<keyword evidence="4" id="KW-0393">Immunoglobulin domain</keyword>
<keyword evidence="5" id="KW-1279">T cell receptor</keyword>
<dbReference type="SMART" id="SM00409">
    <property type="entry name" value="IG"/>
    <property type="match status" value="1"/>
</dbReference>
<evidence type="ECO:0000313" key="7">
    <source>
        <dbReference type="EMBL" id="OCU01442.1"/>
    </source>
</evidence>